<dbReference type="AlphaFoldDB" id="A0A2Z5FU70"/>
<protein>
    <submittedName>
        <fullName evidence="4">Quinone oxidoreductase</fullName>
    </submittedName>
</protein>
<dbReference type="Pfam" id="PF00107">
    <property type="entry name" value="ADH_zinc_N"/>
    <property type="match status" value="1"/>
</dbReference>
<dbReference type="CDD" id="cd08268">
    <property type="entry name" value="MDR2"/>
    <property type="match status" value="1"/>
</dbReference>
<keyword evidence="2" id="KW-0560">Oxidoreductase</keyword>
<dbReference type="GO" id="GO:0016651">
    <property type="term" value="F:oxidoreductase activity, acting on NAD(P)H"/>
    <property type="evidence" value="ECO:0007669"/>
    <property type="project" value="TreeGrafter"/>
</dbReference>
<dbReference type="EMBL" id="CP030840">
    <property type="protein sequence ID" value="AXC10034.1"/>
    <property type="molecule type" value="Genomic_DNA"/>
</dbReference>
<evidence type="ECO:0000313" key="5">
    <source>
        <dbReference type="Proteomes" id="UP000253606"/>
    </source>
</evidence>
<keyword evidence="5" id="KW-1185">Reference proteome</keyword>
<sequence>MTMSRTVRFMETGGPEVLRIDDIDIPAPGPNEVRIRARALGLNRAESMWRSGKYIEEPILPARLGYEAAGIIEAIGEGETGFTIGEAVSVVPAFSQNQYGMYGELVLAPTFAVVKNPPSLSFEEAASIWMMFITAYGALVDQAGLLAGETVVIPAASSSVGIAAIQVANMVGATSIALTRTSAKRAPLLDAGARHVIATEEQDLVLEILKITNGKGARVVFDPIGGPSFTKLLAASSPGATLILYGALSEEPTALPILEMLAKHVTIHANTIWTTSGDPVRLAKAKSFVLKGLEEGRLKPVIAKSFPFEDIIEAHTYLESNQQFGKLVVTL</sequence>
<dbReference type="Pfam" id="PF08240">
    <property type="entry name" value="ADH_N"/>
    <property type="match status" value="1"/>
</dbReference>
<dbReference type="PANTHER" id="PTHR48106">
    <property type="entry name" value="QUINONE OXIDOREDUCTASE PIG3-RELATED"/>
    <property type="match status" value="1"/>
</dbReference>
<dbReference type="InterPro" id="IPR020843">
    <property type="entry name" value="ER"/>
</dbReference>
<organism evidence="4 5">
    <name type="scientific">Acidisarcina polymorpha</name>
    <dbReference type="NCBI Taxonomy" id="2211140"/>
    <lineage>
        <taxon>Bacteria</taxon>
        <taxon>Pseudomonadati</taxon>
        <taxon>Acidobacteriota</taxon>
        <taxon>Terriglobia</taxon>
        <taxon>Terriglobales</taxon>
        <taxon>Acidobacteriaceae</taxon>
        <taxon>Acidisarcina</taxon>
    </lineage>
</organism>
<evidence type="ECO:0000313" key="4">
    <source>
        <dbReference type="EMBL" id="AXC10034.1"/>
    </source>
</evidence>
<evidence type="ECO:0000259" key="3">
    <source>
        <dbReference type="SMART" id="SM00829"/>
    </source>
</evidence>
<dbReference type="SUPFAM" id="SSF50129">
    <property type="entry name" value="GroES-like"/>
    <property type="match status" value="1"/>
</dbReference>
<gene>
    <name evidence="4" type="ORF">ACPOL_0667</name>
</gene>
<dbReference type="PANTHER" id="PTHR48106:SF5">
    <property type="entry name" value="ZINC-CONTAINING ALCOHOL DEHYDROGENASE"/>
    <property type="match status" value="1"/>
</dbReference>
<dbReference type="Gene3D" id="3.90.180.10">
    <property type="entry name" value="Medium-chain alcohol dehydrogenases, catalytic domain"/>
    <property type="match status" value="1"/>
</dbReference>
<reference evidence="4 5" key="1">
    <citation type="journal article" date="2018" name="Front. Microbiol.">
        <title>Hydrolytic Capabilities as a Key to Environmental Success: Chitinolytic and Cellulolytic Acidobacteria From Acidic Sub-arctic Soils and Boreal Peatlands.</title>
        <authorList>
            <person name="Belova S.E."/>
            <person name="Ravin N.V."/>
            <person name="Pankratov T.A."/>
            <person name="Rakitin A.L."/>
            <person name="Ivanova A.A."/>
            <person name="Beletsky A.V."/>
            <person name="Mardanov A.V."/>
            <person name="Sinninghe Damste J.S."/>
            <person name="Dedysh S.N."/>
        </authorList>
    </citation>
    <scope>NUCLEOTIDE SEQUENCE [LARGE SCALE GENOMIC DNA]</scope>
    <source>
        <strain evidence="4 5">SBC82</strain>
    </source>
</reference>
<dbReference type="InterPro" id="IPR013154">
    <property type="entry name" value="ADH-like_N"/>
</dbReference>
<evidence type="ECO:0000256" key="2">
    <source>
        <dbReference type="ARBA" id="ARBA00023002"/>
    </source>
</evidence>
<dbReference type="KEGG" id="abas:ACPOL_0667"/>
<dbReference type="InterPro" id="IPR036291">
    <property type="entry name" value="NAD(P)-bd_dom_sf"/>
</dbReference>
<feature type="domain" description="Enoyl reductase (ER)" evidence="3">
    <location>
        <begin position="13"/>
        <end position="329"/>
    </location>
</feature>
<dbReference type="InterPro" id="IPR013149">
    <property type="entry name" value="ADH-like_C"/>
</dbReference>
<dbReference type="SMART" id="SM00829">
    <property type="entry name" value="PKS_ER"/>
    <property type="match status" value="1"/>
</dbReference>
<proteinExistence type="predicted"/>
<dbReference type="SUPFAM" id="SSF51735">
    <property type="entry name" value="NAD(P)-binding Rossmann-fold domains"/>
    <property type="match status" value="1"/>
</dbReference>
<accession>A0A2Z5FU70</accession>
<dbReference type="Proteomes" id="UP000253606">
    <property type="component" value="Chromosome"/>
</dbReference>
<evidence type="ECO:0000256" key="1">
    <source>
        <dbReference type="ARBA" id="ARBA00022857"/>
    </source>
</evidence>
<keyword evidence="1" id="KW-0521">NADP</keyword>
<name>A0A2Z5FU70_9BACT</name>
<dbReference type="GO" id="GO:0070402">
    <property type="term" value="F:NADPH binding"/>
    <property type="evidence" value="ECO:0007669"/>
    <property type="project" value="TreeGrafter"/>
</dbReference>
<dbReference type="Gene3D" id="3.40.50.720">
    <property type="entry name" value="NAD(P)-binding Rossmann-like Domain"/>
    <property type="match status" value="1"/>
</dbReference>
<dbReference type="InterPro" id="IPR011032">
    <property type="entry name" value="GroES-like_sf"/>
</dbReference>